<sequence length="276" mass="30254">MKKSFFPLLGFSLVAFTIAIPKGRPFIEQTLLPAPQSSQSFSANVPFGQILHPVSANVPFGQIPRTFSINTPQHSYSYSSGNSVDHIIRSAVSQPTSFRINEVGEFQSPIFFPPAYIGQDISVSPSSYSVSYGIPLENPLQQIGLPLMPTHIERVMVVPNHRLISSAYTDSGRVLSSLVSADGSSVPRYISKQLYDHLCAGVKSFKAMVKLDCTSFVICSHAPVAYPCPAETIWNDLTGHCDHPRNAECKTIEKPGYIAEKYSSNQGQIMTKGIFH</sequence>
<feature type="domain" description="Chitin-binding type-2" evidence="2">
    <location>
        <begin position="196"/>
        <end position="251"/>
    </location>
</feature>
<keyword evidence="6" id="KW-1185">Reference proteome</keyword>
<evidence type="ECO:0000259" key="2">
    <source>
        <dbReference type="PROSITE" id="PS50940"/>
    </source>
</evidence>
<dbReference type="Gene3D" id="2.170.140.10">
    <property type="entry name" value="Chitin binding domain"/>
    <property type="match status" value="1"/>
</dbReference>
<accession>A0A3S3RT57</accession>
<keyword evidence="1" id="KW-0732">Signal</keyword>
<proteinExistence type="predicted"/>
<reference evidence="4 6" key="1">
    <citation type="journal article" date="2018" name="Gigascience">
        <title>Genomes of trombidid mites reveal novel predicted allergens and laterally-transferred genes associated with secondary metabolism.</title>
        <authorList>
            <person name="Dong X."/>
            <person name="Chaisiri K."/>
            <person name="Xia D."/>
            <person name="Armstrong S.D."/>
            <person name="Fang Y."/>
            <person name="Donnelly M.J."/>
            <person name="Kadowaki T."/>
            <person name="McGarry J.W."/>
            <person name="Darby A.C."/>
            <person name="Makepeace B.L."/>
        </authorList>
    </citation>
    <scope>NUCLEOTIDE SEQUENCE [LARGE SCALE GENOMIC DNA]</scope>
    <source>
        <strain evidence="4">UoL-WK</strain>
    </source>
</reference>
<dbReference type="InterPro" id="IPR002557">
    <property type="entry name" value="Chitin-bd_dom"/>
</dbReference>
<dbReference type="EMBL" id="NCKU01005423">
    <property type="protein sequence ID" value="RWS04589.1"/>
    <property type="molecule type" value="Genomic_DNA"/>
</dbReference>
<dbReference type="EMBL" id="NCKU01000419">
    <property type="protein sequence ID" value="RWS15577.1"/>
    <property type="molecule type" value="Genomic_DNA"/>
</dbReference>
<dbReference type="SMART" id="SM00494">
    <property type="entry name" value="ChtBD2"/>
    <property type="match status" value="1"/>
</dbReference>
<evidence type="ECO:0000313" key="5">
    <source>
        <dbReference type="EMBL" id="RWS15577.1"/>
    </source>
</evidence>
<organism evidence="4 6">
    <name type="scientific">Dinothrombium tinctorium</name>
    <dbReference type="NCBI Taxonomy" id="1965070"/>
    <lineage>
        <taxon>Eukaryota</taxon>
        <taxon>Metazoa</taxon>
        <taxon>Ecdysozoa</taxon>
        <taxon>Arthropoda</taxon>
        <taxon>Chelicerata</taxon>
        <taxon>Arachnida</taxon>
        <taxon>Acari</taxon>
        <taxon>Acariformes</taxon>
        <taxon>Trombidiformes</taxon>
        <taxon>Prostigmata</taxon>
        <taxon>Anystina</taxon>
        <taxon>Parasitengona</taxon>
        <taxon>Trombidioidea</taxon>
        <taxon>Trombidiidae</taxon>
        <taxon>Dinothrombium</taxon>
    </lineage>
</organism>
<dbReference type="SUPFAM" id="SSF57625">
    <property type="entry name" value="Invertebrate chitin-binding proteins"/>
    <property type="match status" value="1"/>
</dbReference>
<comment type="caution">
    <text evidence="4">The sequence shown here is derived from an EMBL/GenBank/DDBJ whole genome shotgun (WGS) entry which is preliminary data.</text>
</comment>
<name>A0A3S3RT57_9ACAR</name>
<dbReference type="PROSITE" id="PS50940">
    <property type="entry name" value="CHIT_BIND_II"/>
    <property type="match status" value="1"/>
</dbReference>
<dbReference type="GO" id="GO:0008061">
    <property type="term" value="F:chitin binding"/>
    <property type="evidence" value="ECO:0007669"/>
    <property type="project" value="InterPro"/>
</dbReference>
<evidence type="ECO:0000313" key="4">
    <source>
        <dbReference type="EMBL" id="RWS05633.1"/>
    </source>
</evidence>
<feature type="chain" id="PRO_5033399059" description="Chitin-binding type-2 domain-containing protein" evidence="1">
    <location>
        <begin position="20"/>
        <end position="276"/>
    </location>
</feature>
<dbReference type="InterPro" id="IPR036508">
    <property type="entry name" value="Chitin-bd_dom_sf"/>
</dbReference>
<dbReference type="GO" id="GO:0005576">
    <property type="term" value="C:extracellular region"/>
    <property type="evidence" value="ECO:0007669"/>
    <property type="project" value="InterPro"/>
</dbReference>
<dbReference type="Proteomes" id="UP000285301">
    <property type="component" value="Unassembled WGS sequence"/>
</dbReference>
<evidence type="ECO:0000313" key="3">
    <source>
        <dbReference type="EMBL" id="RWS04589.1"/>
    </source>
</evidence>
<evidence type="ECO:0000256" key="1">
    <source>
        <dbReference type="SAM" id="SignalP"/>
    </source>
</evidence>
<dbReference type="AlphaFoldDB" id="A0A3S3RT57"/>
<protein>
    <recommendedName>
        <fullName evidence="2">Chitin-binding type-2 domain-containing protein</fullName>
    </recommendedName>
</protein>
<dbReference type="Pfam" id="PF01607">
    <property type="entry name" value="CBM_14"/>
    <property type="match status" value="1"/>
</dbReference>
<dbReference type="EMBL" id="NCKU01004661">
    <property type="protein sequence ID" value="RWS05633.1"/>
    <property type="molecule type" value="Genomic_DNA"/>
</dbReference>
<evidence type="ECO:0000313" key="6">
    <source>
        <dbReference type="Proteomes" id="UP000285301"/>
    </source>
</evidence>
<gene>
    <name evidence="5" type="ORF">B4U79_17904</name>
    <name evidence="4" type="ORF">B4U79_18306</name>
    <name evidence="3" type="ORF">B4U79_18358</name>
</gene>
<reference evidence="4" key="2">
    <citation type="submission" date="2018-11" db="EMBL/GenBank/DDBJ databases">
        <title>Trombidioid mite genomics.</title>
        <authorList>
            <person name="Dong X."/>
        </authorList>
    </citation>
    <scope>NUCLEOTIDE SEQUENCE</scope>
    <source>
        <strain evidence="4">UoL-WK</strain>
    </source>
</reference>
<feature type="signal peptide" evidence="1">
    <location>
        <begin position="1"/>
        <end position="19"/>
    </location>
</feature>